<comment type="caution">
    <text evidence="2">The sequence shown here is derived from an EMBL/GenBank/DDBJ whole genome shotgun (WGS) entry which is preliminary data.</text>
</comment>
<dbReference type="SUPFAM" id="SSF56266">
    <property type="entry name" value="DmpA/ArgJ-like"/>
    <property type="match status" value="1"/>
</dbReference>
<evidence type="ECO:0000313" key="2">
    <source>
        <dbReference type="EMBL" id="RJE18428.1"/>
    </source>
</evidence>
<gene>
    <name evidence="2" type="ORF">PHISCL_09234</name>
</gene>
<sequence length="404" mass="43620">MSTSSRPRIRELGYGPGRFTPGPRNSLLDVQGVRVGQVTLHEGRDIHTGVTVILPRGLKNTRRLPCYAATHNLNGVGELTGSHCLAEWGFTNTPIALTNTVSVGKVYDALFLWLLDQASRDGEDDLQALRQFSIPVVGETFDGLLNDIKASVIDKSVVDEALKLSETQPEILEGNYGGGTAMRCHGYKGGTGTSSRIIPGADRNYTLGVLVQSNYGQKKDLRIGNVPIGELLDREKSSDTHELPLSGKAAEGSIIVVIMFVKPTLPSNSYLTYNPSTDAPLLPHQLRRIAQHAGMGVTQVGGHAAGRSYSGEIFLALSTGTSPNELATESSGFDYLPPVESQTVETVKNETIDSLFYAASEATEEAILNSMCKAEPLVGFLGRVQPVLPVEKVKELLDRYMVRV</sequence>
<dbReference type="InterPro" id="IPR005321">
    <property type="entry name" value="Peptidase_S58_DmpA"/>
</dbReference>
<dbReference type="PANTHER" id="PTHR36512">
    <property type="entry name" value="D-AMINOPEPTIDASE"/>
    <property type="match status" value="1"/>
</dbReference>
<dbReference type="EMBL" id="MVGC01000554">
    <property type="protein sequence ID" value="RJE18428.1"/>
    <property type="molecule type" value="Genomic_DNA"/>
</dbReference>
<dbReference type="Proteomes" id="UP000266188">
    <property type="component" value="Unassembled WGS sequence"/>
</dbReference>
<keyword evidence="3" id="KW-1185">Reference proteome</keyword>
<dbReference type="GO" id="GO:0004177">
    <property type="term" value="F:aminopeptidase activity"/>
    <property type="evidence" value="ECO:0007669"/>
    <property type="project" value="TreeGrafter"/>
</dbReference>
<dbReference type="InterPro" id="IPR016117">
    <property type="entry name" value="ArgJ-like_dom_sf"/>
</dbReference>
<dbReference type="STRING" id="2070753.A0A3A2Z5Q1"/>
<protein>
    <submittedName>
        <fullName evidence="2">Peptidase family S58</fullName>
    </submittedName>
</protein>
<dbReference type="PANTHER" id="PTHR36512:SF3">
    <property type="entry name" value="BLR5678 PROTEIN"/>
    <property type="match status" value="1"/>
</dbReference>
<dbReference type="OrthoDB" id="2107894at2759"/>
<dbReference type="Pfam" id="PF03576">
    <property type="entry name" value="Peptidase_S58"/>
    <property type="match status" value="1"/>
</dbReference>
<evidence type="ECO:0000313" key="3">
    <source>
        <dbReference type="Proteomes" id="UP000266188"/>
    </source>
</evidence>
<reference evidence="3" key="1">
    <citation type="submission" date="2017-02" db="EMBL/GenBank/DDBJ databases">
        <authorList>
            <person name="Tafer H."/>
            <person name="Lopandic K."/>
        </authorList>
    </citation>
    <scope>NUCLEOTIDE SEQUENCE [LARGE SCALE GENOMIC DNA]</scope>
    <source>
        <strain evidence="3">CBS 366.77</strain>
    </source>
</reference>
<accession>A0A3A2Z5Q1</accession>
<dbReference type="AlphaFoldDB" id="A0A3A2Z5Q1"/>
<organism evidence="2 3">
    <name type="scientific">Aspergillus sclerotialis</name>
    <dbReference type="NCBI Taxonomy" id="2070753"/>
    <lineage>
        <taxon>Eukaryota</taxon>
        <taxon>Fungi</taxon>
        <taxon>Dikarya</taxon>
        <taxon>Ascomycota</taxon>
        <taxon>Pezizomycotina</taxon>
        <taxon>Eurotiomycetes</taxon>
        <taxon>Eurotiomycetidae</taxon>
        <taxon>Eurotiales</taxon>
        <taxon>Aspergillaceae</taxon>
        <taxon>Aspergillus</taxon>
        <taxon>Aspergillus subgen. Polypaecilum</taxon>
    </lineage>
</organism>
<comment type="similarity">
    <text evidence="1">Belongs to the peptidase S58 family.</text>
</comment>
<evidence type="ECO:0000256" key="1">
    <source>
        <dbReference type="ARBA" id="ARBA00007068"/>
    </source>
</evidence>
<name>A0A3A2Z5Q1_9EURO</name>
<proteinExistence type="inferred from homology"/>
<dbReference type="Gene3D" id="3.60.70.12">
    <property type="entry name" value="L-amino peptidase D-ALA esterase/amidase"/>
    <property type="match status" value="1"/>
</dbReference>